<feature type="domain" description="AraC effector-binding" evidence="1">
    <location>
        <begin position="1"/>
        <end position="149"/>
    </location>
</feature>
<dbReference type="Pfam" id="PF14526">
    <property type="entry name" value="Cass2"/>
    <property type="match status" value="1"/>
</dbReference>
<dbReference type="OrthoDB" id="2593652at2"/>
<dbReference type="InterPro" id="IPR029441">
    <property type="entry name" value="Cass2"/>
</dbReference>
<evidence type="ECO:0000313" key="3">
    <source>
        <dbReference type="Proteomes" id="UP000309676"/>
    </source>
</evidence>
<protein>
    <recommendedName>
        <fullName evidence="1">AraC effector-binding domain-containing protein</fullName>
    </recommendedName>
</protein>
<dbReference type="InterPro" id="IPR011256">
    <property type="entry name" value="Reg_factor_effector_dom_sf"/>
</dbReference>
<dbReference type="InterPro" id="IPR010499">
    <property type="entry name" value="AraC_E-bd"/>
</dbReference>
<dbReference type="Proteomes" id="UP000309676">
    <property type="component" value="Unassembled WGS sequence"/>
</dbReference>
<dbReference type="Gene3D" id="3.20.80.10">
    <property type="entry name" value="Regulatory factor, effector binding domain"/>
    <property type="match status" value="1"/>
</dbReference>
<dbReference type="AlphaFoldDB" id="A0A5R9GEH6"/>
<comment type="caution">
    <text evidence="2">The sequence shown here is derived from an EMBL/GenBank/DDBJ whole genome shotgun (WGS) entry which is preliminary data.</text>
</comment>
<name>A0A5R9GEH6_9BACL</name>
<evidence type="ECO:0000259" key="1">
    <source>
        <dbReference type="SMART" id="SM00871"/>
    </source>
</evidence>
<gene>
    <name evidence="2" type="ORF">FE782_14005</name>
</gene>
<dbReference type="SUPFAM" id="SSF55136">
    <property type="entry name" value="Probable bacterial effector-binding domain"/>
    <property type="match status" value="1"/>
</dbReference>
<reference evidence="2 3" key="1">
    <citation type="submission" date="2019-05" db="EMBL/GenBank/DDBJ databases">
        <authorList>
            <person name="Narsing Rao M.P."/>
            <person name="Li W.J."/>
        </authorList>
    </citation>
    <scope>NUCLEOTIDE SEQUENCE [LARGE SCALE GENOMIC DNA]</scope>
    <source>
        <strain evidence="2 3">SYSU_K30003</strain>
    </source>
</reference>
<dbReference type="RefSeq" id="WP_138194819.1">
    <property type="nucleotide sequence ID" value="NZ_VCIW01000008.1"/>
</dbReference>
<proteinExistence type="predicted"/>
<organism evidence="2 3">
    <name type="scientific">Paenibacillus antri</name>
    <dbReference type="NCBI Taxonomy" id="2582848"/>
    <lineage>
        <taxon>Bacteria</taxon>
        <taxon>Bacillati</taxon>
        <taxon>Bacillota</taxon>
        <taxon>Bacilli</taxon>
        <taxon>Bacillales</taxon>
        <taxon>Paenibacillaceae</taxon>
        <taxon>Paenibacillus</taxon>
    </lineage>
</organism>
<dbReference type="EMBL" id="VCIW01000008">
    <property type="protein sequence ID" value="TLS51614.1"/>
    <property type="molecule type" value="Genomic_DNA"/>
</dbReference>
<keyword evidence="3" id="KW-1185">Reference proteome</keyword>
<sequence>MSCEIVLRGFLAIGTKHSCPSDQNPTEIPKAIEDFKKRINEIPHRTGKGLIMHEPQESDKVPTWYVVAEVSELANTIPESMFVLNIPEQRYVTYTHNGSAVNFGNTYSLLHTWILNNGHYDHGYVVERQSDSFNILSNDYSADVYVPFKPQENS</sequence>
<evidence type="ECO:0000313" key="2">
    <source>
        <dbReference type="EMBL" id="TLS51614.1"/>
    </source>
</evidence>
<dbReference type="SMART" id="SM00871">
    <property type="entry name" value="AraC_E_bind"/>
    <property type="match status" value="1"/>
</dbReference>
<accession>A0A5R9GEH6</accession>